<dbReference type="InterPro" id="IPR027417">
    <property type="entry name" value="P-loop_NTPase"/>
</dbReference>
<dbReference type="SUPFAM" id="SSF48403">
    <property type="entry name" value="Ankyrin repeat"/>
    <property type="match status" value="1"/>
</dbReference>
<keyword evidence="3" id="KW-0347">Helicase</keyword>
<evidence type="ECO:0000256" key="3">
    <source>
        <dbReference type="ARBA" id="ARBA00022806"/>
    </source>
</evidence>
<accession>A0AA95H5H6</accession>
<dbReference type="GO" id="GO:0016787">
    <property type="term" value="F:hydrolase activity"/>
    <property type="evidence" value="ECO:0007669"/>
    <property type="project" value="UniProtKB-KW"/>
</dbReference>
<dbReference type="Proteomes" id="UP001300672">
    <property type="component" value="Chromosome"/>
</dbReference>
<reference evidence="6" key="2">
    <citation type="submission" date="2023-04" db="EMBL/GenBank/DDBJ databases">
        <authorList>
            <person name="Beletskiy A.V."/>
            <person name="Mardanov A.V."/>
            <person name="Ravin N.V."/>
        </authorList>
    </citation>
    <scope>NUCLEOTIDE SEQUENCE</scope>
    <source>
        <strain evidence="6">GKL-01</strain>
    </source>
</reference>
<dbReference type="PANTHER" id="PTHR21529">
    <property type="entry name" value="MAMMARY TURMOR VIRUS RECEPTOR HOMOLOG 1, 2 MTVR1, 2"/>
    <property type="match status" value="1"/>
</dbReference>
<evidence type="ECO:0000313" key="6">
    <source>
        <dbReference type="EMBL" id="WGZ89938.1"/>
    </source>
</evidence>
<dbReference type="InterPro" id="IPR014016">
    <property type="entry name" value="UvrD-like_ATP-bd"/>
</dbReference>
<dbReference type="EMBL" id="CP124755">
    <property type="protein sequence ID" value="WGZ89938.1"/>
    <property type="molecule type" value="Genomic_DNA"/>
</dbReference>
<sequence length="964" mass="113226">MQVLLYHELDAIQINGFDKWRQFIEANDFKSADIKKVGDNLYRARLNRTDRLLFSFYKYQQTTFVLVLEYLKNHNYAASRFLNHNAVIETDKIPNILELPSTVPVLPILPATQKQFYFLDKVICLDADQKNLYYLNLPLIIIGAAGSGKTIVTLEKLKTLQGRVLYTTLSPYLAKHAQALYYAKNYQNKQQNVEFLSFQEVLESVQMPEGKPITFALFKQWLHRFPNLKIKDAFTLFAEFRNVITGLEIDKPYLNFSTYQLLGIRQSIFSPDERTEVYNLFLRYLKFLKDENYYDLNLLSFDYLTYIEANYDAIVIDEIQDLNNLQVYLLLSLLKQKNQFVLCGDANQIVQPSYFAWKNIKNLLQNKIAYLSGSELVNILKINYRNPQAIAELANKILKIKYHQFGALDRESHYLLESQLTDQGHINLLPISEDYLNHLNNASCQSVEYAIIVLDEQQKLLARQYFKTPLIFSIQEAKGLEYKNIILFNIVNASKLNFSVLLKDLTLQDLQAAEIRYSRARNKNDKQAEFYKFYLNTLYVAITRATRAIYWLETDLDHSFLKLLDLAPIQQNFELIAEQSSVEAWQHEIQRLKSQGKLEQAQQIEQHILQPKPQAWTVLELSAIETALYNMTKLDKLTLAEYALVYRDSYIFHRLVEIEFKTVFNLNQFKKQLLQKEFLIYFLKTKQPLAQYIAIYGIDVRNRFNLTPVLTALWLEEFSLANELLAQSANIDLMDNQGFLALHYWLRQLALADLHKNEQFFTLYNKLLPLDLDIQVDGRLVKLNYRSAEGLLFNLMYAGFYELLPNCLIRGDYYHIEYLKTALNKLPNYILDIHQINMDNLAETLKKHEIFSTAIENKKLFYCLADHQYIINPTLMIKINDQWKNIHEVLRLDRLSYFEPYKVGKNANNVYEYKRYLQTQNQQLQVQLSALNNLIFNLRSLLLNQLLEAFQILCANQLQQIQDE</sequence>
<evidence type="ECO:0000256" key="1">
    <source>
        <dbReference type="ARBA" id="ARBA00022741"/>
    </source>
</evidence>
<feature type="domain" description="UvrD-like helicase ATP-binding" evidence="5">
    <location>
        <begin position="276"/>
        <end position="350"/>
    </location>
</feature>
<gene>
    <name evidence="6" type="ORF">QJT80_10540</name>
</gene>
<protein>
    <submittedName>
        <fullName evidence="6">AAA family ATPase</fullName>
    </submittedName>
</protein>
<dbReference type="GO" id="GO:0005524">
    <property type="term" value="F:ATP binding"/>
    <property type="evidence" value="ECO:0007669"/>
    <property type="project" value="UniProtKB-KW"/>
</dbReference>
<organism evidence="6">
    <name type="scientific">Candidatus Thiocaldithrix dubininis</name>
    <dbReference type="NCBI Taxonomy" id="3080823"/>
    <lineage>
        <taxon>Bacteria</taxon>
        <taxon>Pseudomonadati</taxon>
        <taxon>Pseudomonadota</taxon>
        <taxon>Gammaproteobacteria</taxon>
        <taxon>Thiotrichales</taxon>
        <taxon>Thiotrichaceae</taxon>
        <taxon>Candidatus Thiocaldithrix</taxon>
    </lineage>
</organism>
<dbReference type="Gene3D" id="3.40.50.300">
    <property type="entry name" value="P-loop containing nucleotide triphosphate hydrolases"/>
    <property type="match status" value="2"/>
</dbReference>
<dbReference type="InterPro" id="IPR036770">
    <property type="entry name" value="Ankyrin_rpt-contain_sf"/>
</dbReference>
<evidence type="ECO:0000259" key="5">
    <source>
        <dbReference type="Pfam" id="PF00580"/>
    </source>
</evidence>
<keyword evidence="4" id="KW-0067">ATP-binding</keyword>
<keyword evidence="1" id="KW-0547">Nucleotide-binding</keyword>
<proteinExistence type="predicted"/>
<dbReference type="KEGG" id="tdu:QJT80_10540"/>
<keyword evidence="2" id="KW-0378">Hydrolase</keyword>
<dbReference type="SUPFAM" id="SSF52540">
    <property type="entry name" value="P-loop containing nucleoside triphosphate hydrolases"/>
    <property type="match status" value="1"/>
</dbReference>
<evidence type="ECO:0000256" key="2">
    <source>
        <dbReference type="ARBA" id="ARBA00022801"/>
    </source>
</evidence>
<dbReference type="PANTHER" id="PTHR21529:SF4">
    <property type="entry name" value="TPR AND ANKYRIN REPEAT-CONTAINING PROTEIN 1"/>
    <property type="match status" value="1"/>
</dbReference>
<dbReference type="InterPro" id="IPR039904">
    <property type="entry name" value="TRANK1"/>
</dbReference>
<name>A0AA95H5H6_9GAMM</name>
<dbReference type="GO" id="GO:0004386">
    <property type="term" value="F:helicase activity"/>
    <property type="evidence" value="ECO:0007669"/>
    <property type="project" value="UniProtKB-KW"/>
</dbReference>
<dbReference type="Pfam" id="PF00580">
    <property type="entry name" value="UvrD-helicase"/>
    <property type="match status" value="1"/>
</dbReference>
<evidence type="ECO:0000256" key="4">
    <source>
        <dbReference type="ARBA" id="ARBA00022840"/>
    </source>
</evidence>
<reference evidence="6" key="1">
    <citation type="journal article" date="2023" name="Int. J. Mol. Sci.">
        <title>Metagenomics Revealed a New Genus 'Candidatus Thiocaldithrix dubininis' gen. nov., sp. nov. and a New Species 'Candidatus Thiothrix putei' sp. nov. in the Family Thiotrichaceae, Some Members of Which Have Traits of Both Na+- and H+-Motive Energetics.</title>
        <authorList>
            <person name="Ravin N.V."/>
            <person name="Muntyan M.S."/>
            <person name="Smolyakov D.D."/>
            <person name="Rudenko T.S."/>
            <person name="Beletsky A.V."/>
            <person name="Mardanov A.V."/>
            <person name="Grabovich M.Y."/>
        </authorList>
    </citation>
    <scope>NUCLEOTIDE SEQUENCE</scope>
    <source>
        <strain evidence="6">GKL-01</strain>
    </source>
</reference>
<dbReference type="AlphaFoldDB" id="A0AA95H5H6"/>